<keyword evidence="2" id="KW-1185">Reference proteome</keyword>
<reference evidence="1" key="1">
    <citation type="submission" date="2022-12" db="EMBL/GenBank/DDBJ databases">
        <title>Bacterial isolates from different developmental stages of Nematostella vectensis.</title>
        <authorList>
            <person name="Fraune S."/>
        </authorList>
    </citation>
    <scope>NUCLEOTIDE SEQUENCE</scope>
    <source>
        <strain evidence="1">G21630-S1</strain>
    </source>
</reference>
<dbReference type="Proteomes" id="UP001069802">
    <property type="component" value="Unassembled WGS sequence"/>
</dbReference>
<protein>
    <submittedName>
        <fullName evidence="1">Uncharacterized protein</fullName>
    </submittedName>
</protein>
<gene>
    <name evidence="1" type="ORF">O4H49_02685</name>
</gene>
<evidence type="ECO:0000313" key="1">
    <source>
        <dbReference type="EMBL" id="MCZ4279668.1"/>
    </source>
</evidence>
<evidence type="ECO:0000313" key="2">
    <source>
        <dbReference type="Proteomes" id="UP001069802"/>
    </source>
</evidence>
<name>A0ABT4LEY4_9PROT</name>
<organism evidence="1 2">
    <name type="scientific">Kiloniella laminariae</name>
    <dbReference type="NCBI Taxonomy" id="454162"/>
    <lineage>
        <taxon>Bacteria</taxon>
        <taxon>Pseudomonadati</taxon>
        <taxon>Pseudomonadota</taxon>
        <taxon>Alphaproteobacteria</taxon>
        <taxon>Rhodospirillales</taxon>
        <taxon>Kiloniellaceae</taxon>
        <taxon>Kiloniella</taxon>
    </lineage>
</organism>
<dbReference type="RefSeq" id="WP_269421868.1">
    <property type="nucleotide sequence ID" value="NZ_JAPWGY010000001.1"/>
</dbReference>
<comment type="caution">
    <text evidence="1">The sequence shown here is derived from an EMBL/GenBank/DDBJ whole genome shotgun (WGS) entry which is preliminary data.</text>
</comment>
<accession>A0ABT4LEY4</accession>
<proteinExistence type="predicted"/>
<sequence>MDRIKFVHLAEIKQEEIIALMNDAQIGKQMPLLAGGFSAESCRAFLKAKKQLWDQYGYGP</sequence>
<dbReference type="EMBL" id="JAPWGY010000001">
    <property type="protein sequence ID" value="MCZ4279668.1"/>
    <property type="molecule type" value="Genomic_DNA"/>
</dbReference>